<dbReference type="Proteomes" id="UP000306980">
    <property type="component" value="Unassembled WGS sequence"/>
</dbReference>
<organism evidence="1 2">
    <name type="scientific">Lentibacillus cibarius</name>
    <dbReference type="NCBI Taxonomy" id="2583219"/>
    <lineage>
        <taxon>Bacteria</taxon>
        <taxon>Bacillati</taxon>
        <taxon>Bacillota</taxon>
        <taxon>Bacilli</taxon>
        <taxon>Bacillales</taxon>
        <taxon>Bacillaceae</taxon>
        <taxon>Lentibacillus</taxon>
    </lineage>
</organism>
<evidence type="ECO:0000313" key="1">
    <source>
        <dbReference type="EMBL" id="TMN20816.1"/>
    </source>
</evidence>
<dbReference type="RefSeq" id="WP_138600494.1">
    <property type="nucleotide sequence ID" value="NZ_VCIA01000001.1"/>
</dbReference>
<accession>A0A5S3QK63</accession>
<reference evidence="1 2" key="1">
    <citation type="submission" date="2019-05" db="EMBL/GenBank/DDBJ databases">
        <title>Genomic analysis of Lentibacillus sp. NKC220-2.</title>
        <authorList>
            <person name="Oh Y.J."/>
        </authorList>
    </citation>
    <scope>NUCLEOTIDE SEQUENCE [LARGE SCALE GENOMIC DNA]</scope>
    <source>
        <strain evidence="1 2">NKC220-2</strain>
    </source>
</reference>
<dbReference type="OrthoDB" id="2914487at2"/>
<proteinExistence type="predicted"/>
<dbReference type="EMBL" id="VCIA01000001">
    <property type="protein sequence ID" value="TMN20816.1"/>
    <property type="molecule type" value="Genomic_DNA"/>
</dbReference>
<evidence type="ECO:0000313" key="2">
    <source>
        <dbReference type="Proteomes" id="UP000306980"/>
    </source>
</evidence>
<name>A0A5S3QK63_9BACI</name>
<sequence length="72" mass="8394">MLENLIKQMGDGSVTKLCCAECGNVVEYYEEVCLDVLNSVMHKDCYALQYALKDFGTFRYIVDKYDFFETLR</sequence>
<comment type="caution">
    <text evidence="1">The sequence shown here is derived from an EMBL/GenBank/DDBJ whole genome shotgun (WGS) entry which is preliminary data.</text>
</comment>
<protein>
    <submittedName>
        <fullName evidence="1">Uncharacterized protein</fullName>
    </submittedName>
</protein>
<dbReference type="AlphaFoldDB" id="A0A5S3QK63"/>
<gene>
    <name evidence="1" type="ORF">FFL34_00845</name>
</gene>